<organism evidence="1 2">
    <name type="scientific">Rubroshorea leprosula</name>
    <dbReference type="NCBI Taxonomy" id="152421"/>
    <lineage>
        <taxon>Eukaryota</taxon>
        <taxon>Viridiplantae</taxon>
        <taxon>Streptophyta</taxon>
        <taxon>Embryophyta</taxon>
        <taxon>Tracheophyta</taxon>
        <taxon>Spermatophyta</taxon>
        <taxon>Magnoliopsida</taxon>
        <taxon>eudicotyledons</taxon>
        <taxon>Gunneridae</taxon>
        <taxon>Pentapetalae</taxon>
        <taxon>rosids</taxon>
        <taxon>malvids</taxon>
        <taxon>Malvales</taxon>
        <taxon>Dipterocarpaceae</taxon>
        <taxon>Rubroshorea</taxon>
    </lineage>
</organism>
<keyword evidence="2" id="KW-1185">Reference proteome</keyword>
<dbReference type="Proteomes" id="UP001054252">
    <property type="component" value="Unassembled WGS sequence"/>
</dbReference>
<gene>
    <name evidence="1" type="ORF">SLEP1_g3788</name>
</gene>
<evidence type="ECO:0000313" key="2">
    <source>
        <dbReference type="Proteomes" id="UP001054252"/>
    </source>
</evidence>
<sequence length="132" mass="14722">MITRGLEAGGLSSKQGKLYVKEVKHQNKAQKRKFDDAKWKNQLITLTNVDLDGMVIPHNDPLVTSIIVNNYEVQHVLISIGSTPDIMYYHYFESLGFDPTLLQKHDGLIYGFNNQPIAVEAVHTLNVAVGSG</sequence>
<dbReference type="EMBL" id="BPVZ01000003">
    <property type="protein sequence ID" value="GKU89682.1"/>
    <property type="molecule type" value="Genomic_DNA"/>
</dbReference>
<reference evidence="1 2" key="1">
    <citation type="journal article" date="2021" name="Commun. Biol.">
        <title>The genome of Shorea leprosula (Dipterocarpaceae) highlights the ecological relevance of drought in aseasonal tropical rainforests.</title>
        <authorList>
            <person name="Ng K.K.S."/>
            <person name="Kobayashi M.J."/>
            <person name="Fawcett J.A."/>
            <person name="Hatakeyama M."/>
            <person name="Paape T."/>
            <person name="Ng C.H."/>
            <person name="Ang C.C."/>
            <person name="Tnah L.H."/>
            <person name="Lee C.T."/>
            <person name="Nishiyama T."/>
            <person name="Sese J."/>
            <person name="O'Brien M.J."/>
            <person name="Copetti D."/>
            <person name="Mohd Noor M.I."/>
            <person name="Ong R.C."/>
            <person name="Putra M."/>
            <person name="Sireger I.Z."/>
            <person name="Indrioko S."/>
            <person name="Kosugi Y."/>
            <person name="Izuno A."/>
            <person name="Isagi Y."/>
            <person name="Lee S.L."/>
            <person name="Shimizu K.K."/>
        </authorList>
    </citation>
    <scope>NUCLEOTIDE SEQUENCE [LARGE SCALE GENOMIC DNA]</scope>
    <source>
        <strain evidence="1">214</strain>
    </source>
</reference>
<protein>
    <submittedName>
        <fullName evidence="1">Uncharacterized protein</fullName>
    </submittedName>
</protein>
<evidence type="ECO:0000313" key="1">
    <source>
        <dbReference type="EMBL" id="GKU89682.1"/>
    </source>
</evidence>
<name>A0AAV5HT26_9ROSI</name>
<accession>A0AAV5HT26</accession>
<comment type="caution">
    <text evidence="1">The sequence shown here is derived from an EMBL/GenBank/DDBJ whole genome shotgun (WGS) entry which is preliminary data.</text>
</comment>
<dbReference type="AlphaFoldDB" id="A0AAV5HT26"/>
<proteinExistence type="predicted"/>